<sequence length="431" mass="49785">MRPNATATLCSDSILFCKNYAKFYLHITTICSIKIRNKKYIFAKQYQNHRIHSDINLLPSLNMKRILFLLFAIYTTVSTYSQTDYYVKDSALTMGITIIDQGIQNNQKSCKIQLKDSTFSFSPNQITEYSFGSSDKYFSKTFTINGVSRTNFLLRLDSEAPFVYYFQDEQHSTFFIEKENNKLVELTEQNYRRIIEDFTSHCSPNKEKLKFLTYSRLSFERYFSNTDYCKTKHTVYFKWGILAGAEATLPSLKSSPSNPDLKLFQFPYTYNCLFGIFVDYPIGKGNLSLHPELYIAKNGYSVSKHVTNKDYDFVSNITTANLPILLRYTASFGKLFPFINIGPTISYVLREKSYLNTATINMSSSTIMIDDNGPNRYFSSQQVGMAAGIGVEYKLNYKHALFVEARVNQQYGFQTQDFSRNNLQLIISFNL</sequence>
<reference evidence="2" key="2">
    <citation type="journal article" date="2017" name="Genome Announc.">
        <title>Draft genome sequence of Paludibacter jiangxiensis NM7(T), a propionate-producing fermentative bacterium.</title>
        <authorList>
            <person name="Qiu Y.-L."/>
            <person name="Tourlousse D.M."/>
            <person name="Matsuura N."/>
            <person name="Ohashi A."/>
            <person name="Sekiguchi Y."/>
        </authorList>
    </citation>
    <scope>NUCLEOTIDE SEQUENCE [LARGE SCALE GENOMIC DNA]</scope>
    <source>
        <strain evidence="2">NM7</strain>
    </source>
</reference>
<dbReference type="SUPFAM" id="SSF56925">
    <property type="entry name" value="OMPA-like"/>
    <property type="match status" value="1"/>
</dbReference>
<organism evidence="1 2">
    <name type="scientific">Paludibacter jiangxiensis</name>
    <dbReference type="NCBI Taxonomy" id="681398"/>
    <lineage>
        <taxon>Bacteria</taxon>
        <taxon>Pseudomonadati</taxon>
        <taxon>Bacteroidota</taxon>
        <taxon>Bacteroidia</taxon>
        <taxon>Bacteroidales</taxon>
        <taxon>Paludibacteraceae</taxon>
        <taxon>Paludibacter</taxon>
    </lineage>
</organism>
<protein>
    <submittedName>
        <fullName evidence="1">Outer membrane protein beta-barrel domain-containing protein</fullName>
    </submittedName>
</protein>
<dbReference type="EMBL" id="BDCR01000004">
    <property type="protein sequence ID" value="GAT63724.1"/>
    <property type="molecule type" value="Genomic_DNA"/>
</dbReference>
<dbReference type="InterPro" id="IPR011250">
    <property type="entry name" value="OMP/PagP_B-barrel"/>
</dbReference>
<name>A0A161L8W1_9BACT</name>
<dbReference type="OrthoDB" id="1121188at2"/>
<gene>
    <name evidence="1" type="ORF">PJIAN_4265</name>
</gene>
<evidence type="ECO:0000313" key="2">
    <source>
        <dbReference type="Proteomes" id="UP000076586"/>
    </source>
</evidence>
<comment type="caution">
    <text evidence="1">The sequence shown here is derived from an EMBL/GenBank/DDBJ whole genome shotgun (WGS) entry which is preliminary data.</text>
</comment>
<proteinExistence type="predicted"/>
<dbReference type="AlphaFoldDB" id="A0A161L8W1"/>
<reference evidence="2" key="1">
    <citation type="submission" date="2016-04" db="EMBL/GenBank/DDBJ databases">
        <title>Draft genome sequence of Paludibacter jiangxiensis strain NM7.</title>
        <authorList>
            <person name="Qiu Y."/>
            <person name="Matsuura N."/>
            <person name="Ohashi A."/>
            <person name="Tourlousse M.D."/>
            <person name="Sekiguchi Y."/>
        </authorList>
    </citation>
    <scope>NUCLEOTIDE SEQUENCE [LARGE SCALE GENOMIC DNA]</scope>
    <source>
        <strain evidence="2">NM7</strain>
    </source>
</reference>
<dbReference type="Proteomes" id="UP000076586">
    <property type="component" value="Unassembled WGS sequence"/>
</dbReference>
<dbReference type="STRING" id="681398.PJIAN_4265"/>
<accession>A0A161L8W1</accession>
<keyword evidence="2" id="KW-1185">Reference proteome</keyword>
<evidence type="ECO:0000313" key="1">
    <source>
        <dbReference type="EMBL" id="GAT63724.1"/>
    </source>
</evidence>